<gene>
    <name evidence="3" type="ORF">GCM10012278_23250</name>
</gene>
<dbReference type="RefSeq" id="WP_189138534.1">
    <property type="nucleotide sequence ID" value="NZ_BMNK01000003.1"/>
</dbReference>
<reference evidence="3" key="1">
    <citation type="journal article" date="2014" name="Int. J. Syst. Evol. Microbiol.">
        <title>Complete genome sequence of Corynebacterium casei LMG S-19264T (=DSM 44701T), isolated from a smear-ripened cheese.</title>
        <authorList>
            <consortium name="US DOE Joint Genome Institute (JGI-PGF)"/>
            <person name="Walter F."/>
            <person name="Albersmeier A."/>
            <person name="Kalinowski J."/>
            <person name="Ruckert C."/>
        </authorList>
    </citation>
    <scope>NUCLEOTIDE SEQUENCE</scope>
    <source>
        <strain evidence="3">CGMCC 4.7430</strain>
    </source>
</reference>
<feature type="compositionally biased region" description="Basic and acidic residues" evidence="1">
    <location>
        <begin position="43"/>
        <end position="54"/>
    </location>
</feature>
<feature type="transmembrane region" description="Helical" evidence="2">
    <location>
        <begin position="89"/>
        <end position="109"/>
    </location>
</feature>
<keyword evidence="2" id="KW-0812">Transmembrane</keyword>
<sequence>MSLSGKERRILAEIEQALEQDDPELARRVAAINKIESDGVPAQRKEDDLPRARDATPIPGDEPIRRAEPERPAGERGSGARPGRRVGRVWLIVAIVALTLLLLVLAVAMA</sequence>
<protein>
    <recommendedName>
        <fullName evidence="5">DUF3040 domain-containing protein</fullName>
    </recommendedName>
</protein>
<evidence type="ECO:0008006" key="5">
    <source>
        <dbReference type="Google" id="ProtNLM"/>
    </source>
</evidence>
<keyword evidence="2" id="KW-0472">Membrane</keyword>
<comment type="caution">
    <text evidence="3">The sequence shown here is derived from an EMBL/GenBank/DDBJ whole genome shotgun (WGS) entry which is preliminary data.</text>
</comment>
<dbReference type="AlphaFoldDB" id="A0A918E3J8"/>
<dbReference type="Proteomes" id="UP000660745">
    <property type="component" value="Unassembled WGS sequence"/>
</dbReference>
<keyword evidence="4" id="KW-1185">Reference proteome</keyword>
<accession>A0A918E3J8</accession>
<evidence type="ECO:0000256" key="1">
    <source>
        <dbReference type="SAM" id="MobiDB-lite"/>
    </source>
</evidence>
<evidence type="ECO:0000313" key="4">
    <source>
        <dbReference type="Proteomes" id="UP000660745"/>
    </source>
</evidence>
<feature type="region of interest" description="Disordered" evidence="1">
    <location>
        <begin position="36"/>
        <end position="82"/>
    </location>
</feature>
<dbReference type="Pfam" id="PF11239">
    <property type="entry name" value="DUF3040"/>
    <property type="match status" value="1"/>
</dbReference>
<evidence type="ECO:0000256" key="2">
    <source>
        <dbReference type="SAM" id="Phobius"/>
    </source>
</evidence>
<dbReference type="EMBL" id="BMNK01000003">
    <property type="protein sequence ID" value="GGP05117.1"/>
    <property type="molecule type" value="Genomic_DNA"/>
</dbReference>
<feature type="compositionally biased region" description="Basic and acidic residues" evidence="1">
    <location>
        <begin position="62"/>
        <end position="74"/>
    </location>
</feature>
<name>A0A918E3J8_9ACTN</name>
<evidence type="ECO:0000313" key="3">
    <source>
        <dbReference type="EMBL" id="GGP05117.1"/>
    </source>
</evidence>
<keyword evidence="2" id="KW-1133">Transmembrane helix</keyword>
<dbReference type="InterPro" id="IPR021401">
    <property type="entry name" value="DUF3040"/>
</dbReference>
<proteinExistence type="predicted"/>
<organism evidence="3 4">
    <name type="scientific">Nonomuraea glycinis</name>
    <dbReference type="NCBI Taxonomy" id="2047744"/>
    <lineage>
        <taxon>Bacteria</taxon>
        <taxon>Bacillati</taxon>
        <taxon>Actinomycetota</taxon>
        <taxon>Actinomycetes</taxon>
        <taxon>Streptosporangiales</taxon>
        <taxon>Streptosporangiaceae</taxon>
        <taxon>Nonomuraea</taxon>
    </lineage>
</organism>
<reference evidence="3" key="2">
    <citation type="submission" date="2020-09" db="EMBL/GenBank/DDBJ databases">
        <authorList>
            <person name="Sun Q."/>
            <person name="Zhou Y."/>
        </authorList>
    </citation>
    <scope>NUCLEOTIDE SEQUENCE</scope>
    <source>
        <strain evidence="3">CGMCC 4.7430</strain>
    </source>
</reference>